<accession>A0ABT9P7C0</accession>
<evidence type="ECO:0008006" key="4">
    <source>
        <dbReference type="Google" id="ProtNLM"/>
    </source>
</evidence>
<evidence type="ECO:0000256" key="1">
    <source>
        <dbReference type="SAM" id="MobiDB-lite"/>
    </source>
</evidence>
<gene>
    <name evidence="2" type="ORF">J2S57_004200</name>
</gene>
<evidence type="ECO:0000313" key="3">
    <source>
        <dbReference type="Proteomes" id="UP001235712"/>
    </source>
</evidence>
<dbReference type="EMBL" id="JAUSQZ010000001">
    <property type="protein sequence ID" value="MDP9828451.1"/>
    <property type="molecule type" value="Genomic_DNA"/>
</dbReference>
<feature type="compositionally biased region" description="Low complexity" evidence="1">
    <location>
        <begin position="364"/>
        <end position="382"/>
    </location>
</feature>
<protein>
    <recommendedName>
        <fullName evidence="4">WXG100 family type VII secretion target</fullName>
    </recommendedName>
</protein>
<proteinExistence type="predicted"/>
<feature type="compositionally biased region" description="Basic and acidic residues" evidence="1">
    <location>
        <begin position="182"/>
        <end position="191"/>
    </location>
</feature>
<sequence>MSLTWSQVSSWSTDELDSAERYLRDMQEKLTDAGLDLNEPFETWQGEASSGARVQQLALREALEDRVSEIAAVRQGLRDFSDAVRGVQGLVTDALTYASSKGLSIRTDGTVVDHQGLLLPVPATHDSDLIREDRERVVEECVALVEEALRRADYTDQAFLGKLQSTVLNGWLAGQDASSFKNADDRGREAGDLGPYRPPVDSASEAQNAAWWKSLTEDEQESILRQHPEWLGNRDGLPADVRDRANRRRLPMLQAENDQVIDRLMRDHGVTDPRLLSVFPDMKKAIEVRDSLTALSKVDTNHQIIGIQAGERFDHVQATRTSLHWGIHTVPSPPDSPCSKPRAWMPQSFSARLVSARPTPGTSRSLPTCCPTRRRTATGPPSQVSSGVIQTGIQTSRSWRPARRQTRTGSHCPGRTGTASTR</sequence>
<feature type="region of interest" description="Disordered" evidence="1">
    <location>
        <begin position="179"/>
        <end position="204"/>
    </location>
</feature>
<name>A0ABT9P7C0_9ACTN</name>
<organism evidence="2 3">
    <name type="scientific">Kineosporia succinea</name>
    <dbReference type="NCBI Taxonomy" id="84632"/>
    <lineage>
        <taxon>Bacteria</taxon>
        <taxon>Bacillati</taxon>
        <taxon>Actinomycetota</taxon>
        <taxon>Actinomycetes</taxon>
        <taxon>Kineosporiales</taxon>
        <taxon>Kineosporiaceae</taxon>
        <taxon>Kineosporia</taxon>
    </lineage>
</organism>
<feature type="compositionally biased region" description="Polar residues" evidence="1">
    <location>
        <begin position="383"/>
        <end position="398"/>
    </location>
</feature>
<comment type="caution">
    <text evidence="2">The sequence shown here is derived from an EMBL/GenBank/DDBJ whole genome shotgun (WGS) entry which is preliminary data.</text>
</comment>
<feature type="region of interest" description="Disordered" evidence="1">
    <location>
        <begin position="354"/>
        <end position="422"/>
    </location>
</feature>
<reference evidence="2 3" key="1">
    <citation type="submission" date="2023-07" db="EMBL/GenBank/DDBJ databases">
        <title>Sequencing the genomes of 1000 actinobacteria strains.</title>
        <authorList>
            <person name="Klenk H.-P."/>
        </authorList>
    </citation>
    <scope>NUCLEOTIDE SEQUENCE [LARGE SCALE GENOMIC DNA]</scope>
    <source>
        <strain evidence="2 3">DSM 44388</strain>
    </source>
</reference>
<dbReference type="Proteomes" id="UP001235712">
    <property type="component" value="Unassembled WGS sequence"/>
</dbReference>
<evidence type="ECO:0000313" key="2">
    <source>
        <dbReference type="EMBL" id="MDP9828451.1"/>
    </source>
</evidence>
<keyword evidence="3" id="KW-1185">Reference proteome</keyword>